<evidence type="ECO:0000313" key="2">
    <source>
        <dbReference type="EMBL" id="KAA8999542.1"/>
    </source>
</evidence>
<name>A0ABQ6T1H4_9GAMM</name>
<keyword evidence="3" id="KW-1185">Reference proteome</keyword>
<dbReference type="EMBL" id="VYKI01000008">
    <property type="protein sequence ID" value="KAA8999542.1"/>
    <property type="molecule type" value="Genomic_DNA"/>
</dbReference>
<dbReference type="Pfam" id="PF01584">
    <property type="entry name" value="CheW"/>
    <property type="match status" value="1"/>
</dbReference>
<protein>
    <submittedName>
        <fullName evidence="2">Chemotaxis protein CheW</fullName>
    </submittedName>
</protein>
<dbReference type="RefSeq" id="WP_150454347.1">
    <property type="nucleotide sequence ID" value="NZ_VYKI01000008.1"/>
</dbReference>
<evidence type="ECO:0000259" key="1">
    <source>
        <dbReference type="PROSITE" id="PS50851"/>
    </source>
</evidence>
<proteinExistence type="predicted"/>
<dbReference type="Gene3D" id="2.40.50.180">
    <property type="entry name" value="CheA-289, Domain 4"/>
    <property type="match status" value="1"/>
</dbReference>
<reference evidence="2 3" key="1">
    <citation type="journal article" date="2020" name="Antonie Van Leeuwenhoek">
        <title>Stenotrophomonas cyclobalanopsidis sp. nov., isolated from the leaf spot disease of Cyclobalanopsis patelliformis.</title>
        <authorList>
            <person name="Bian D.R."/>
            <person name="Xue H."/>
            <person name="Piao C.G."/>
            <person name="Li Y."/>
        </authorList>
    </citation>
    <scope>NUCLEOTIDE SEQUENCE [LARGE SCALE GENOMIC DNA]</scope>
    <source>
        <strain evidence="2 3">TPQG1-4</strain>
    </source>
</reference>
<dbReference type="PROSITE" id="PS50851">
    <property type="entry name" value="CHEW"/>
    <property type="match status" value="1"/>
</dbReference>
<feature type="domain" description="CheW-like" evidence="1">
    <location>
        <begin position="18"/>
        <end position="148"/>
    </location>
</feature>
<accession>A0ABQ6T1H4</accession>
<organism evidence="2 3">
    <name type="scientific">Stenotrophomonas cyclobalanopsidis</name>
    <dbReference type="NCBI Taxonomy" id="2771362"/>
    <lineage>
        <taxon>Bacteria</taxon>
        <taxon>Pseudomonadati</taxon>
        <taxon>Pseudomonadota</taxon>
        <taxon>Gammaproteobacteria</taxon>
        <taxon>Lysobacterales</taxon>
        <taxon>Lysobacteraceae</taxon>
        <taxon>Stenotrophomonas</taxon>
    </lineage>
</organism>
<dbReference type="SUPFAM" id="SSF50341">
    <property type="entry name" value="CheW-like"/>
    <property type="match status" value="1"/>
</dbReference>
<gene>
    <name evidence="2" type="ORF">FJU31_08450</name>
</gene>
<dbReference type="InterPro" id="IPR036061">
    <property type="entry name" value="CheW-like_dom_sf"/>
</dbReference>
<dbReference type="Gene3D" id="2.30.30.40">
    <property type="entry name" value="SH3 Domains"/>
    <property type="match status" value="1"/>
</dbReference>
<dbReference type="InterPro" id="IPR002545">
    <property type="entry name" value="CheW-lke_dom"/>
</dbReference>
<evidence type="ECO:0000313" key="3">
    <source>
        <dbReference type="Proteomes" id="UP000326367"/>
    </source>
</evidence>
<comment type="caution">
    <text evidence="2">The sequence shown here is derived from an EMBL/GenBank/DDBJ whole genome shotgun (WGS) entry which is preliminary data.</text>
</comment>
<sequence length="148" mass="15749">MQPSSPSAGSPASPSRTFFEYLAVRAGEQWFAVDVQAAVEIRGPETFDRPVGEGGPRLTVRGDALRVADLRRLSGLAPFTYTCAAMVLVRAGSDVIGLAVDEVGDIESVPRKQLRAENPLGYVFCSQSIAMADNGEIPLIDPMLLIAA</sequence>
<dbReference type="Proteomes" id="UP000326367">
    <property type="component" value="Unassembled WGS sequence"/>
</dbReference>
<dbReference type="SMART" id="SM00260">
    <property type="entry name" value="CheW"/>
    <property type="match status" value="1"/>
</dbReference>